<dbReference type="GO" id="GO:0003959">
    <property type="term" value="F:NADPH dehydrogenase activity"/>
    <property type="evidence" value="ECO:0007669"/>
    <property type="project" value="TreeGrafter"/>
</dbReference>
<dbReference type="CDD" id="cd02933">
    <property type="entry name" value="OYE_like_FMN"/>
    <property type="match status" value="1"/>
</dbReference>
<dbReference type="Gene3D" id="3.20.20.70">
    <property type="entry name" value="Aldolase class I"/>
    <property type="match status" value="1"/>
</dbReference>
<dbReference type="EMBL" id="QLNT01000016">
    <property type="protein sequence ID" value="KAF3066813.1"/>
    <property type="molecule type" value="Genomic_DNA"/>
</dbReference>
<feature type="repeat" description="ANK" evidence="2">
    <location>
        <begin position="764"/>
        <end position="796"/>
    </location>
</feature>
<gene>
    <name evidence="5" type="ORF">CFAM422_008729</name>
</gene>
<feature type="region of interest" description="Disordered" evidence="3">
    <location>
        <begin position="100"/>
        <end position="123"/>
    </location>
</feature>
<dbReference type="PANTHER" id="PTHR22893:SF91">
    <property type="entry name" value="NADPH DEHYDROGENASE 2-RELATED"/>
    <property type="match status" value="1"/>
</dbReference>
<dbReference type="Proteomes" id="UP000801864">
    <property type="component" value="Unassembled WGS sequence"/>
</dbReference>
<dbReference type="Pfam" id="PF00724">
    <property type="entry name" value="Oxidored_FMN"/>
    <property type="match status" value="1"/>
</dbReference>
<dbReference type="PROSITE" id="PS50297">
    <property type="entry name" value="ANK_REP_REGION"/>
    <property type="match status" value="2"/>
</dbReference>
<feature type="compositionally biased region" description="Basic and acidic residues" evidence="3">
    <location>
        <begin position="101"/>
        <end position="123"/>
    </location>
</feature>
<dbReference type="InterPro" id="IPR002110">
    <property type="entry name" value="Ankyrin_rpt"/>
</dbReference>
<protein>
    <submittedName>
        <fullName evidence="5">Inactive dehydrogenase EasA</fullName>
    </submittedName>
</protein>
<reference evidence="5 6" key="1">
    <citation type="submission" date="2018-06" db="EMBL/GenBank/DDBJ databases">
        <title>Genome analysis of cellulolytic fungus Trichoderma lentiforme CFAM-422.</title>
        <authorList>
            <person name="Steindorff A.S."/>
            <person name="Formighieri E.F."/>
            <person name="Midorikawa G.E.O."/>
            <person name="Tamietti M.S."/>
            <person name="Ramos E.Z."/>
            <person name="Silva A.S."/>
            <person name="Bon E.P.S."/>
            <person name="Mendes T.D."/>
            <person name="Damaso M.C.T."/>
            <person name="Favaro L.C.L."/>
        </authorList>
    </citation>
    <scope>NUCLEOTIDE SEQUENCE [LARGE SCALE GENOMIC DNA]</scope>
    <source>
        <strain evidence="5 6">CFAM-422</strain>
    </source>
</reference>
<dbReference type="GO" id="GO:0010181">
    <property type="term" value="F:FMN binding"/>
    <property type="evidence" value="ECO:0007669"/>
    <property type="project" value="InterPro"/>
</dbReference>
<dbReference type="InterPro" id="IPR036770">
    <property type="entry name" value="Ankyrin_rpt-contain_sf"/>
</dbReference>
<evidence type="ECO:0000256" key="3">
    <source>
        <dbReference type="SAM" id="MobiDB-lite"/>
    </source>
</evidence>
<evidence type="ECO:0000256" key="2">
    <source>
        <dbReference type="PROSITE-ProRule" id="PRU00023"/>
    </source>
</evidence>
<keyword evidence="1" id="KW-0285">Flavoprotein</keyword>
<organism evidence="5 6">
    <name type="scientific">Trichoderma lentiforme</name>
    <dbReference type="NCBI Taxonomy" id="1567552"/>
    <lineage>
        <taxon>Eukaryota</taxon>
        <taxon>Fungi</taxon>
        <taxon>Dikarya</taxon>
        <taxon>Ascomycota</taxon>
        <taxon>Pezizomycotina</taxon>
        <taxon>Sordariomycetes</taxon>
        <taxon>Hypocreomycetidae</taxon>
        <taxon>Hypocreales</taxon>
        <taxon>Hypocreaceae</taxon>
        <taxon>Trichoderma</taxon>
    </lineage>
</organism>
<dbReference type="SUPFAM" id="SSF48403">
    <property type="entry name" value="Ankyrin repeat"/>
    <property type="match status" value="1"/>
</dbReference>
<evidence type="ECO:0000313" key="5">
    <source>
        <dbReference type="EMBL" id="KAF3066813.1"/>
    </source>
</evidence>
<dbReference type="Pfam" id="PF12796">
    <property type="entry name" value="Ank_2"/>
    <property type="match status" value="2"/>
</dbReference>
<feature type="domain" description="NADH:flavin oxidoreductase/NADH oxidase N-terminal" evidence="4">
    <location>
        <begin position="1032"/>
        <end position="1297"/>
    </location>
</feature>
<evidence type="ECO:0000256" key="1">
    <source>
        <dbReference type="ARBA" id="ARBA00022630"/>
    </source>
</evidence>
<dbReference type="SUPFAM" id="SSF51395">
    <property type="entry name" value="FMN-linked oxidoreductases"/>
    <property type="match status" value="1"/>
</dbReference>
<comment type="caution">
    <text evidence="5">The sequence shown here is derived from an EMBL/GenBank/DDBJ whole genome shotgun (WGS) entry which is preliminary data.</text>
</comment>
<dbReference type="InterPro" id="IPR001155">
    <property type="entry name" value="OxRdtase_FMN_N"/>
</dbReference>
<dbReference type="PROSITE" id="PS50088">
    <property type="entry name" value="ANK_REPEAT"/>
    <property type="match status" value="2"/>
</dbReference>
<name>A0A9P4X8W2_9HYPO</name>
<evidence type="ECO:0000313" key="6">
    <source>
        <dbReference type="Proteomes" id="UP000801864"/>
    </source>
</evidence>
<keyword evidence="6" id="KW-1185">Reference proteome</keyword>
<dbReference type="InterPro" id="IPR045247">
    <property type="entry name" value="Oye-like"/>
</dbReference>
<evidence type="ECO:0000259" key="4">
    <source>
        <dbReference type="Pfam" id="PF00724"/>
    </source>
</evidence>
<keyword evidence="2" id="KW-0040">ANK repeat</keyword>
<feature type="repeat" description="ANK" evidence="2">
    <location>
        <begin position="42"/>
        <end position="74"/>
    </location>
</feature>
<proteinExistence type="predicted"/>
<dbReference type="InterPro" id="IPR013785">
    <property type="entry name" value="Aldolase_TIM"/>
</dbReference>
<sequence>MADKDLEADKSSLFDLVVQADLVGLKEALSTKQVDLETRDSAGRTALHLAVIAGTSEICQYLIDHGANLDSWTGQGEAVVHLAAKRGDVDILRTVMESVSTEERKVQSEDQPSSDKRDRSVHVDSLTKKYRMSPLYIAVALAHVKAAEVLLTTYHANANVIAGEDNAQRGTRTAHVLGAAMQHPRDVCRPLLTMLLQHGASLLDPSEKTVSQSLLLLALKRGEDVLDIFAELDKQNFTAAITKSVWFQMMSCLNTLTMAIESGLENTALTLLKYGAPPQLEFNSSLEIVAFRNPFGKTPEEAAREDFWQPILKAAMKEMPRVMIDLLDRGADPNSRLTDHQAQYMLDHRECRTVLDIVKAKLMELRNWKKDEENATYDIRGTPEEAKQIKGKEDAVAQLIKEYEATEAKLVSMGAKISDGLNLQEPPTPVSIRPHKKLQLHAPSSSEAETQTQQHSAEFDFRKLETLEDGHQALLTACREGNATLVKALTVGRWGPDLKFPPILISAVSGYSKGPFRAAVESKNYDIARTVVQIATIQQAGLADNEKNDLYNALADDQHSVESIKNALGEVQSTVPAKNIVFDSGSCFVGEGQKDVEMLRFSIEMESSVSLEQSDFDRRTRHAWALVEHGDWPEAFEEYVRATGAPFKHVVSQGKLRGKSQLDRLHQLSPLLQAAWSGNLVMVRFFLNKDRAMAAYKHFAENHDFTTRKAGPEQSRAEFITAVEKWMDNRNNLVLHCAIVSRNIELVKFLLSARPELLEVQSIDGWTPLMTAAIHQRIEALLILLEAGANPLATDPFGRNILHLLLFGPTGNYVFEPEKLASVLRCMDRSLLHQLLEQRCNESPGGQTPLARLISNRPPPNAVLTTLLEISNPTPLEMLDGAGYTPLHIVTNSSMENLIRPVIEKAPHVMFYEDPQGRTPLDVAIEKQLHGFIECLMSRYTRTNEYPASSPLLHWPLFAFGTDYTGPMQPRDPYRTWEISRELANSLGSQQFPRKLVTQTQREEVAKWLKNKMIQRKPKGDQHDIVSLFHHGGMSYTSAIWGEEHIQGWKPIVDAVHNKGGFMYLQLMAFGRAAQRLAAEEDGFKIKAPSAIPFEGSETPEEMTVEDIKSTVQDYVQAAKNAMRAGFDGVELYAANGYLLDQFIQDVSNQRTDEYGGSIENRNRLIIEVVQAVADTVGAERVGIKLSPWSDFQGMRMENPIPQFTDLIKKINNIGIGYLNLIESRVSGIDYTDGTEKLDWAWAVWDKAIIATGGYLPETALELVEKHPDRDIVVAFGRRYVSNPDLPFRIQRGLELNPYDRSSFYKVGAPDGLIDYPFSEEYLALQKN</sequence>
<dbReference type="PANTHER" id="PTHR22893">
    <property type="entry name" value="NADH OXIDOREDUCTASE-RELATED"/>
    <property type="match status" value="1"/>
</dbReference>
<dbReference type="SMART" id="SM00248">
    <property type="entry name" value="ANK"/>
    <property type="match status" value="11"/>
</dbReference>
<accession>A0A9P4X8W2</accession>
<dbReference type="Gene3D" id="1.25.40.20">
    <property type="entry name" value="Ankyrin repeat-containing domain"/>
    <property type="match status" value="2"/>
</dbReference>